<gene>
    <name evidence="1" type="ORF">FH752_01210</name>
</gene>
<organism evidence="1 2">
    <name type="scientific">Marinobacter adhaerens</name>
    <dbReference type="NCBI Taxonomy" id="1033846"/>
    <lineage>
        <taxon>Bacteria</taxon>
        <taxon>Pseudomonadati</taxon>
        <taxon>Pseudomonadota</taxon>
        <taxon>Gammaproteobacteria</taxon>
        <taxon>Pseudomonadales</taxon>
        <taxon>Marinobacteraceae</taxon>
        <taxon>Marinobacter</taxon>
    </lineage>
</organism>
<comment type="caution">
    <text evidence="1">The sequence shown here is derived from an EMBL/GenBank/DDBJ whole genome shotgun (WGS) entry which is preliminary data.</text>
</comment>
<reference evidence="1 2" key="1">
    <citation type="submission" date="2019-06" db="EMBL/GenBank/DDBJ databases">
        <title>Enrichment of Autotrophic Halophilic Microorganisms from Red Sea Brine Pool Using Microbial Electrosynthesis System.</title>
        <authorList>
            <person name="Alqahtani M.F."/>
            <person name="Bajracharya S."/>
            <person name="Katuri K.P."/>
            <person name="Ali M."/>
            <person name="Saikaly P.E."/>
        </authorList>
    </citation>
    <scope>NUCLEOTIDE SEQUENCE [LARGE SCALE GENOMIC DNA]</scope>
    <source>
        <strain evidence="1">MES15</strain>
    </source>
</reference>
<dbReference type="AlphaFoldDB" id="A0A844HSR4"/>
<dbReference type="EMBL" id="VENC01000002">
    <property type="protein sequence ID" value="MTI97216.1"/>
    <property type="molecule type" value="Genomic_DNA"/>
</dbReference>
<sequence>MFAVLRTGPLFDVKSRLVFRSGQWLVRTREIAELGPYPSRLQAIEALYRHVAICSGKLNDAEPEVAREFVGHSVTQCTSSDCGMCADMLSVVPQ</sequence>
<dbReference type="Proteomes" id="UP000431462">
    <property type="component" value="Unassembled WGS sequence"/>
</dbReference>
<evidence type="ECO:0000313" key="2">
    <source>
        <dbReference type="Proteomes" id="UP000431462"/>
    </source>
</evidence>
<proteinExistence type="predicted"/>
<protein>
    <submittedName>
        <fullName evidence="1">Uncharacterized protein</fullName>
    </submittedName>
</protein>
<name>A0A844HSR4_9GAMM</name>
<evidence type="ECO:0000313" key="1">
    <source>
        <dbReference type="EMBL" id="MTI97216.1"/>
    </source>
</evidence>
<accession>A0A844HSR4</accession>